<evidence type="ECO:0000313" key="2">
    <source>
        <dbReference type="EMBL" id="MFC0475411.1"/>
    </source>
</evidence>
<accession>A0ABV6KU67</accession>
<dbReference type="RefSeq" id="WP_340902466.1">
    <property type="nucleotide sequence ID" value="NZ_JBHLUU010000026.1"/>
</dbReference>
<organism evidence="2 3">
    <name type="scientific">Robertmurraya beringensis</name>
    <dbReference type="NCBI Taxonomy" id="641660"/>
    <lineage>
        <taxon>Bacteria</taxon>
        <taxon>Bacillati</taxon>
        <taxon>Bacillota</taxon>
        <taxon>Bacilli</taxon>
        <taxon>Bacillales</taxon>
        <taxon>Bacillaceae</taxon>
        <taxon>Robertmurraya</taxon>
    </lineage>
</organism>
<protein>
    <submittedName>
        <fullName evidence="2">Uncharacterized protein</fullName>
    </submittedName>
</protein>
<keyword evidence="3" id="KW-1185">Reference proteome</keyword>
<keyword evidence="1" id="KW-1133">Transmembrane helix</keyword>
<name>A0ABV6KU67_9BACI</name>
<gene>
    <name evidence="2" type="ORF">ACFFHF_09130</name>
</gene>
<feature type="transmembrane region" description="Helical" evidence="1">
    <location>
        <begin position="26"/>
        <end position="46"/>
    </location>
</feature>
<keyword evidence="1" id="KW-0812">Transmembrane</keyword>
<keyword evidence="1" id="KW-0472">Membrane</keyword>
<comment type="caution">
    <text evidence="2">The sequence shown here is derived from an EMBL/GenBank/DDBJ whole genome shotgun (WGS) entry which is preliminary data.</text>
</comment>
<reference evidence="2 3" key="1">
    <citation type="submission" date="2024-09" db="EMBL/GenBank/DDBJ databases">
        <authorList>
            <person name="Sun Q."/>
            <person name="Mori K."/>
        </authorList>
    </citation>
    <scope>NUCLEOTIDE SEQUENCE [LARGE SCALE GENOMIC DNA]</scope>
    <source>
        <strain evidence="2 3">CGMCC 1.9126</strain>
    </source>
</reference>
<evidence type="ECO:0000256" key="1">
    <source>
        <dbReference type="SAM" id="Phobius"/>
    </source>
</evidence>
<evidence type="ECO:0000313" key="3">
    <source>
        <dbReference type="Proteomes" id="UP001589738"/>
    </source>
</evidence>
<proteinExistence type="predicted"/>
<sequence>MFFIGLTVSLILLLSGIVLLIEAFYIIGGLLSGVGIIFLIFMFRYYRNRNRKKEKESLDCFDCNFAGVDCPNLSRMKKMDCDCDGDKGFDCDCTPN</sequence>
<dbReference type="EMBL" id="JBHLUU010000026">
    <property type="protein sequence ID" value="MFC0475411.1"/>
    <property type="molecule type" value="Genomic_DNA"/>
</dbReference>
<dbReference type="Proteomes" id="UP001589738">
    <property type="component" value="Unassembled WGS sequence"/>
</dbReference>